<dbReference type="AlphaFoldDB" id="A0A8J1XPX8"/>
<name>A0A8J1XPX8_OWEFU</name>
<dbReference type="OrthoDB" id="676979at2759"/>
<dbReference type="Gene3D" id="3.80.10.10">
    <property type="entry name" value="Ribonuclease Inhibitor"/>
    <property type="match status" value="1"/>
</dbReference>
<comment type="caution">
    <text evidence="1">The sequence shown here is derived from an EMBL/GenBank/DDBJ whole genome shotgun (WGS) entry which is preliminary data.</text>
</comment>
<dbReference type="SUPFAM" id="SSF52047">
    <property type="entry name" value="RNI-like"/>
    <property type="match status" value="1"/>
</dbReference>
<evidence type="ECO:0000313" key="1">
    <source>
        <dbReference type="EMBL" id="CAH1802384.1"/>
    </source>
</evidence>
<accession>A0A8J1XPX8</accession>
<protein>
    <submittedName>
        <fullName evidence="1">Uncharacterized protein</fullName>
    </submittedName>
</protein>
<reference evidence="1" key="1">
    <citation type="submission" date="2022-03" db="EMBL/GenBank/DDBJ databases">
        <authorList>
            <person name="Martin C."/>
        </authorList>
    </citation>
    <scope>NUCLEOTIDE SEQUENCE</scope>
</reference>
<feature type="non-terminal residue" evidence="1">
    <location>
        <position position="123"/>
    </location>
</feature>
<proteinExistence type="predicted"/>
<feature type="non-terminal residue" evidence="1">
    <location>
        <position position="1"/>
    </location>
</feature>
<dbReference type="Proteomes" id="UP000749559">
    <property type="component" value="Unassembled WGS sequence"/>
</dbReference>
<dbReference type="EMBL" id="CAIIXF020000012">
    <property type="protein sequence ID" value="CAH1802384.1"/>
    <property type="molecule type" value="Genomic_DNA"/>
</dbReference>
<evidence type="ECO:0000313" key="2">
    <source>
        <dbReference type="Proteomes" id="UP000749559"/>
    </source>
</evidence>
<keyword evidence="2" id="KW-1185">Reference proteome</keyword>
<gene>
    <name evidence="1" type="ORF">OFUS_LOCUS26067</name>
</gene>
<organism evidence="1 2">
    <name type="scientific">Owenia fusiformis</name>
    <name type="common">Polychaete worm</name>
    <dbReference type="NCBI Taxonomy" id="6347"/>
    <lineage>
        <taxon>Eukaryota</taxon>
        <taxon>Metazoa</taxon>
        <taxon>Spiralia</taxon>
        <taxon>Lophotrochozoa</taxon>
        <taxon>Annelida</taxon>
        <taxon>Polychaeta</taxon>
        <taxon>Sedentaria</taxon>
        <taxon>Canalipalpata</taxon>
        <taxon>Sabellida</taxon>
        <taxon>Oweniida</taxon>
        <taxon>Oweniidae</taxon>
        <taxon>Owenia</taxon>
    </lineage>
</organism>
<sequence length="123" mass="13982">IGSLNFAHNINFKYKNFKTLMGSLNHKPIRSLKLVGCGIVFGEFNANILNSLQWSNLQELFIGDNIIRVLESDAFSNVSSLKLLYVSNFMQFSPQFLEPLQASLEELIIDSTILHNIADTKYR</sequence>
<dbReference type="InterPro" id="IPR032675">
    <property type="entry name" value="LRR_dom_sf"/>
</dbReference>